<accession>A0AAW1K2S5</accession>
<proteinExistence type="predicted"/>
<feature type="region of interest" description="Disordered" evidence="1">
    <location>
        <begin position="1"/>
        <end position="30"/>
    </location>
</feature>
<gene>
    <name evidence="2" type="ORF">QE152_g25179</name>
</gene>
<dbReference type="AlphaFoldDB" id="A0AAW1K2S5"/>
<reference evidence="2 3" key="1">
    <citation type="journal article" date="2024" name="BMC Genomics">
        <title>De novo assembly and annotation of Popillia japonica's genome with initial clues to its potential as an invasive pest.</title>
        <authorList>
            <person name="Cucini C."/>
            <person name="Boschi S."/>
            <person name="Funari R."/>
            <person name="Cardaioli E."/>
            <person name="Iannotti N."/>
            <person name="Marturano G."/>
            <person name="Paoli F."/>
            <person name="Bruttini M."/>
            <person name="Carapelli A."/>
            <person name="Frati F."/>
            <person name="Nardi F."/>
        </authorList>
    </citation>
    <scope>NUCLEOTIDE SEQUENCE [LARGE SCALE GENOMIC DNA]</scope>
    <source>
        <strain evidence="2">DMR45628</strain>
    </source>
</reference>
<dbReference type="EMBL" id="JASPKY010000270">
    <property type="protein sequence ID" value="KAK9711946.1"/>
    <property type="molecule type" value="Genomic_DNA"/>
</dbReference>
<dbReference type="InterPro" id="IPR006616">
    <property type="entry name" value="DM9_repeat"/>
</dbReference>
<sequence>MNTSRFSFGCQPPNNVQPTQEHHSFGYHPPNNILPFKERLETQNSDSQWHPHNYWFPHPSHFGPNYAPRFRGFVPPPCCTPPPQYQAPGSLYGITPTSPCCTPPPQYQAPGSLYGITPTSNDTATQGGNGVSQDFYWRDYNHGEIPHDALKGPDGKYIGQINYEGQILPACIIPGDKMAIAERAGKQVVTKHIRILCSPVPEKFYWESINFNSVTEFHMTNVIKGGYQDGYDLFIGKAFHEGQWKIGKVVPKENTFNKGLQIWNQHNMCTVIQDFQILKYSNDPDVIKSSNNRTLSLQHHQGSVLF</sequence>
<organism evidence="2 3">
    <name type="scientific">Popillia japonica</name>
    <name type="common">Japanese beetle</name>
    <dbReference type="NCBI Taxonomy" id="7064"/>
    <lineage>
        <taxon>Eukaryota</taxon>
        <taxon>Metazoa</taxon>
        <taxon>Ecdysozoa</taxon>
        <taxon>Arthropoda</taxon>
        <taxon>Hexapoda</taxon>
        <taxon>Insecta</taxon>
        <taxon>Pterygota</taxon>
        <taxon>Neoptera</taxon>
        <taxon>Endopterygota</taxon>
        <taxon>Coleoptera</taxon>
        <taxon>Polyphaga</taxon>
        <taxon>Scarabaeiformia</taxon>
        <taxon>Scarabaeidae</taxon>
        <taxon>Rutelinae</taxon>
        <taxon>Popillia</taxon>
    </lineage>
</organism>
<evidence type="ECO:0000313" key="2">
    <source>
        <dbReference type="EMBL" id="KAK9711946.1"/>
    </source>
</evidence>
<evidence type="ECO:0000256" key="1">
    <source>
        <dbReference type="SAM" id="MobiDB-lite"/>
    </source>
</evidence>
<evidence type="ECO:0000313" key="3">
    <source>
        <dbReference type="Proteomes" id="UP001458880"/>
    </source>
</evidence>
<keyword evidence="3" id="KW-1185">Reference proteome</keyword>
<dbReference type="Proteomes" id="UP001458880">
    <property type="component" value="Unassembled WGS sequence"/>
</dbReference>
<dbReference type="Pfam" id="PF11901">
    <property type="entry name" value="DM9"/>
    <property type="match status" value="1"/>
</dbReference>
<dbReference type="PANTHER" id="PTHR31649:SF10">
    <property type="entry name" value="IP19903P-RELATED"/>
    <property type="match status" value="1"/>
</dbReference>
<dbReference type="PANTHER" id="PTHR31649">
    <property type="entry name" value="AGAP009604-PA"/>
    <property type="match status" value="1"/>
</dbReference>
<name>A0AAW1K2S5_POPJA</name>
<comment type="caution">
    <text evidence="2">The sequence shown here is derived from an EMBL/GenBank/DDBJ whole genome shotgun (WGS) entry which is preliminary data.</text>
</comment>
<feature type="compositionally biased region" description="Polar residues" evidence="1">
    <location>
        <begin position="1"/>
        <end position="19"/>
    </location>
</feature>
<protein>
    <submittedName>
        <fullName evidence="2">Uncharacterized protein</fullName>
    </submittedName>
</protein>